<reference evidence="1 2" key="1">
    <citation type="submission" date="2024-10" db="EMBL/GenBank/DDBJ databases">
        <title>The Natural Products Discovery Center: Release of the First 8490 Sequenced Strains for Exploring Actinobacteria Biosynthetic Diversity.</title>
        <authorList>
            <person name="Kalkreuter E."/>
            <person name="Kautsar S.A."/>
            <person name="Yang D."/>
            <person name="Bader C.D."/>
            <person name="Teijaro C.N."/>
            <person name="Fluegel L."/>
            <person name="Davis C.M."/>
            <person name="Simpson J.R."/>
            <person name="Lauterbach L."/>
            <person name="Steele A.D."/>
            <person name="Gui C."/>
            <person name="Meng S."/>
            <person name="Li G."/>
            <person name="Viehrig K."/>
            <person name="Ye F."/>
            <person name="Su P."/>
            <person name="Kiefer A.F."/>
            <person name="Nichols A."/>
            <person name="Cepeda A.J."/>
            <person name="Yan W."/>
            <person name="Fan B."/>
            <person name="Jiang Y."/>
            <person name="Adhikari A."/>
            <person name="Zheng C.-J."/>
            <person name="Schuster L."/>
            <person name="Cowan T.M."/>
            <person name="Smanski M.J."/>
            <person name="Chevrette M.G."/>
            <person name="De Carvalho L.P.S."/>
            <person name="Shen B."/>
        </authorList>
    </citation>
    <scope>NUCLEOTIDE SEQUENCE [LARGE SCALE GENOMIC DNA]</scope>
    <source>
        <strain evidence="1 2">NPDC000087</strain>
    </source>
</reference>
<proteinExistence type="predicted"/>
<dbReference type="Pfam" id="PF01955">
    <property type="entry name" value="CbiZ"/>
    <property type="match status" value="1"/>
</dbReference>
<dbReference type="InterPro" id="IPR002808">
    <property type="entry name" value="AdoCbi_amidolase"/>
</dbReference>
<protein>
    <submittedName>
        <fullName evidence="1">Adenosylcobinamide amidohydrolase</fullName>
    </submittedName>
</protein>
<keyword evidence="2" id="KW-1185">Reference proteome</keyword>
<dbReference type="RefSeq" id="WP_020515022.1">
    <property type="nucleotide sequence ID" value="NZ_JBIAZU010000006.1"/>
</dbReference>
<dbReference type="InterPro" id="IPR052209">
    <property type="entry name" value="CbiZ"/>
</dbReference>
<name>A0ABW6WNX9_9ACTN</name>
<evidence type="ECO:0000313" key="2">
    <source>
        <dbReference type="Proteomes" id="UP001602245"/>
    </source>
</evidence>
<dbReference type="PANTHER" id="PTHR35336">
    <property type="entry name" value="ADENOSYLCOBINAMIDE AMIDOHYDROLASE"/>
    <property type="match status" value="1"/>
</dbReference>
<sequence length="228" mass="23480">MLGEPRLTHRNEGGHDIPLLVWRLPGPARAISSAVLGGGIRECRWVVNASVPMSYDRDDPAAHLAGMARELGLTGPGVGLLTGVDVADVVAEADGGVRLWATVGLGAPIQAHDPRPAVSQDPRPGTVNVVAWVPQRLADGALVNAVATITEAKTQAVRDLGLAATGTATDAVCVLCPPDGDPAAYGGPRSHWGELLAAAAYRAVLAGGRVNLSGPQSWSERVHRASLA</sequence>
<organism evidence="1 2">
    <name type="scientific">Paractinoplanes globisporus</name>
    <dbReference type="NCBI Taxonomy" id="113565"/>
    <lineage>
        <taxon>Bacteria</taxon>
        <taxon>Bacillati</taxon>
        <taxon>Actinomycetota</taxon>
        <taxon>Actinomycetes</taxon>
        <taxon>Micromonosporales</taxon>
        <taxon>Micromonosporaceae</taxon>
        <taxon>Paractinoplanes</taxon>
    </lineage>
</organism>
<dbReference type="Proteomes" id="UP001602245">
    <property type="component" value="Unassembled WGS sequence"/>
</dbReference>
<evidence type="ECO:0000313" key="1">
    <source>
        <dbReference type="EMBL" id="MFF5294165.1"/>
    </source>
</evidence>
<accession>A0ABW6WNX9</accession>
<comment type="caution">
    <text evidence="1">The sequence shown here is derived from an EMBL/GenBank/DDBJ whole genome shotgun (WGS) entry which is preliminary data.</text>
</comment>
<dbReference type="EMBL" id="JBIAZU010000006">
    <property type="protein sequence ID" value="MFF5294165.1"/>
    <property type="molecule type" value="Genomic_DNA"/>
</dbReference>
<gene>
    <name evidence="1" type="ORF">ACFY35_32420</name>
</gene>
<dbReference type="PANTHER" id="PTHR35336:SF5">
    <property type="entry name" value="ADENOSYLCOBINAMIDE AMIDOHYDROLASE"/>
    <property type="match status" value="1"/>
</dbReference>